<dbReference type="SUPFAM" id="SSF52540">
    <property type="entry name" value="P-loop containing nucleoside triphosphate hydrolases"/>
    <property type="match status" value="2"/>
</dbReference>
<comment type="similarity">
    <text evidence="1">Belongs to the ABC transporter superfamily.</text>
</comment>
<dbReference type="HOGENOM" id="CLU_000604_86_3_3"/>
<sequence length="698" mass="78132">MTDNVLDVRNLKVQFQTDVKQVTAVDSIDFQLRRGQTLGIVGESGSGKSVTSLAIMGLVPYPGKVTNGEIYFRPSAREKEVDLLGLSPDQKQSYRGGQISMIFQEPMTSLNPVYTCGFQLTEAILQHQDVSLKEARRQAMARLQEVKLLPSDQQLRETFLEEFRRENPGQAIPGERLINRHINQQKREILKRYPHELSGGQLQRVMIAIAISCNPDVLIADEPTTALDVTVQATILDLLRELRDTRGMSMIFITHDLGVIAEIADSVAVMYQGKIVERGDVWKIFSEPNHPYTKGLLACRPTLDKTVTYLPTVSDFMEVVTTASGEEVIREKSKGLNVDRFQLQTSSDNLPYGNAKGEQPSTSQPSTSQPSTSQPSTSQPSTSQPWPKGHATRTTFNQTTTQPLVSVRNLQVGFPIRGVFGGTKRYLMAVNGVSFDVYPSETLGLVGESGCGKSTLARTLLRLIEPMSGEVNFDGKEITTIKGMGLRQLRREMQIVFQNPFSSLDPRLKIGEAVMEPLLIHDVGGNSKEKRDRVAELLERVDLNPDWMNRYPHEFSGGQRQRVCIARALALNPKFIICDESVSALDVSVQAQVLNLLKQLQEDFGLTYIFISHDLSVVKFMSDRIMVMNQGKIEEIGPADSIYREPKQDYTRQLIASIPTGTLDRIQQQQHRRQAMEIPEINDPWSINSEISDPWSVN</sequence>
<dbReference type="Pfam" id="PF08352">
    <property type="entry name" value="oligo_HPY"/>
    <property type="match status" value="2"/>
</dbReference>
<feature type="domain" description="ABC transporter" evidence="6">
    <location>
        <begin position="8"/>
        <end position="297"/>
    </location>
</feature>
<keyword evidence="3" id="KW-0547">Nucleotide-binding</keyword>
<dbReference type="InterPro" id="IPR050319">
    <property type="entry name" value="ABC_transp_ATP-bind"/>
</dbReference>
<proteinExistence type="inferred from homology"/>
<feature type="domain" description="ABC transporter" evidence="6">
    <location>
        <begin position="407"/>
        <end position="655"/>
    </location>
</feature>
<dbReference type="Pfam" id="PF00005">
    <property type="entry name" value="ABC_tran"/>
    <property type="match status" value="2"/>
</dbReference>
<dbReference type="InterPro" id="IPR013563">
    <property type="entry name" value="Oligopep_ABC_C"/>
</dbReference>
<dbReference type="FunFam" id="3.40.50.300:FF:000016">
    <property type="entry name" value="Oligopeptide ABC transporter ATP-binding component"/>
    <property type="match status" value="1"/>
</dbReference>
<dbReference type="PROSITE" id="PS50893">
    <property type="entry name" value="ABC_TRANSPORTER_2"/>
    <property type="match status" value="2"/>
</dbReference>
<dbReference type="InterPro" id="IPR003439">
    <property type="entry name" value="ABC_transporter-like_ATP-bd"/>
</dbReference>
<dbReference type="AlphaFoldDB" id="F4XSI6"/>
<dbReference type="GO" id="GO:0015833">
    <property type="term" value="P:peptide transport"/>
    <property type="evidence" value="ECO:0007669"/>
    <property type="project" value="InterPro"/>
</dbReference>
<dbReference type="GO" id="GO:0016887">
    <property type="term" value="F:ATP hydrolysis activity"/>
    <property type="evidence" value="ECO:0007669"/>
    <property type="project" value="InterPro"/>
</dbReference>
<accession>F4XSI6</accession>
<keyword evidence="4" id="KW-0067">ATP-binding</keyword>
<gene>
    <name evidence="7" type="ORF">LYNGBM3L_17570</name>
</gene>
<evidence type="ECO:0000256" key="4">
    <source>
        <dbReference type="ARBA" id="ARBA00022840"/>
    </source>
</evidence>
<name>F4XSI6_9CYAN</name>
<dbReference type="PANTHER" id="PTHR43776">
    <property type="entry name" value="TRANSPORT ATP-BINDING PROTEIN"/>
    <property type="match status" value="1"/>
</dbReference>
<reference evidence="7 8" key="1">
    <citation type="journal article" date="2011" name="Proc. Natl. Acad. Sci. U.S.A.">
        <title>Genomic insights into the physiology and ecology of the marine filamentous cyanobacterium Lyngbya majuscula.</title>
        <authorList>
            <person name="Jones A.C."/>
            <person name="Monroe E.A."/>
            <person name="Podell S."/>
            <person name="Hess W.R."/>
            <person name="Klages S."/>
            <person name="Esquenazi E."/>
            <person name="Niessen S."/>
            <person name="Hoover H."/>
            <person name="Rothmann M."/>
            <person name="Lasken R.S."/>
            <person name="Yates J.R.III."/>
            <person name="Reinhardt R."/>
            <person name="Kube M."/>
            <person name="Burkart M.D."/>
            <person name="Allen E.E."/>
            <person name="Dorrestein P.C."/>
            <person name="Gerwick W.H."/>
            <person name="Gerwick L."/>
        </authorList>
    </citation>
    <scope>NUCLEOTIDE SEQUENCE [LARGE SCALE GENOMIC DNA]</scope>
    <source>
        <strain evidence="7 8">3L</strain>
    </source>
</reference>
<feature type="compositionally biased region" description="Low complexity" evidence="5">
    <location>
        <begin position="359"/>
        <end position="385"/>
    </location>
</feature>
<dbReference type="PANTHER" id="PTHR43776:SF7">
    <property type="entry name" value="D,D-DIPEPTIDE TRANSPORT ATP-BINDING PROTEIN DDPF-RELATED"/>
    <property type="match status" value="1"/>
</dbReference>
<dbReference type="RefSeq" id="WP_008184785.1">
    <property type="nucleotide sequence ID" value="NZ_GL890922.1"/>
</dbReference>
<dbReference type="InterPro" id="IPR017871">
    <property type="entry name" value="ABC_transporter-like_CS"/>
</dbReference>
<dbReference type="NCBIfam" id="NF008453">
    <property type="entry name" value="PRK11308.1"/>
    <property type="match status" value="3"/>
</dbReference>
<dbReference type="PROSITE" id="PS00211">
    <property type="entry name" value="ABC_TRANSPORTER_1"/>
    <property type="match status" value="2"/>
</dbReference>
<dbReference type="Proteomes" id="UP000003959">
    <property type="component" value="Unassembled WGS sequence"/>
</dbReference>
<dbReference type="SMART" id="SM00382">
    <property type="entry name" value="AAA"/>
    <property type="match status" value="2"/>
</dbReference>
<feature type="region of interest" description="Disordered" evidence="5">
    <location>
        <begin position="346"/>
        <end position="400"/>
    </location>
</feature>
<evidence type="ECO:0000256" key="1">
    <source>
        <dbReference type="ARBA" id="ARBA00005417"/>
    </source>
</evidence>
<dbReference type="InterPro" id="IPR003593">
    <property type="entry name" value="AAA+_ATPase"/>
</dbReference>
<keyword evidence="2" id="KW-0813">Transport</keyword>
<evidence type="ECO:0000313" key="8">
    <source>
        <dbReference type="Proteomes" id="UP000003959"/>
    </source>
</evidence>
<dbReference type="Gene3D" id="3.40.50.300">
    <property type="entry name" value="P-loop containing nucleotide triphosphate hydrolases"/>
    <property type="match status" value="2"/>
</dbReference>
<keyword evidence="8" id="KW-1185">Reference proteome</keyword>
<dbReference type="NCBIfam" id="NF007739">
    <property type="entry name" value="PRK10419.1"/>
    <property type="match status" value="3"/>
</dbReference>
<dbReference type="OrthoDB" id="9802264at2"/>
<evidence type="ECO:0000256" key="2">
    <source>
        <dbReference type="ARBA" id="ARBA00022448"/>
    </source>
</evidence>
<protein>
    <submittedName>
        <fullName evidence="7">ABC-type transporter, ATPase component</fullName>
    </submittedName>
</protein>
<evidence type="ECO:0000259" key="6">
    <source>
        <dbReference type="PROSITE" id="PS50893"/>
    </source>
</evidence>
<dbReference type="EMBL" id="GL890922">
    <property type="protein sequence ID" value="EGJ32456.1"/>
    <property type="molecule type" value="Genomic_DNA"/>
</dbReference>
<dbReference type="InterPro" id="IPR027417">
    <property type="entry name" value="P-loop_NTPase"/>
</dbReference>
<organism evidence="7 8">
    <name type="scientific">Moorena producens 3L</name>
    <dbReference type="NCBI Taxonomy" id="489825"/>
    <lineage>
        <taxon>Bacteria</taxon>
        <taxon>Bacillati</taxon>
        <taxon>Cyanobacteriota</taxon>
        <taxon>Cyanophyceae</taxon>
        <taxon>Coleofasciculales</taxon>
        <taxon>Coleofasciculaceae</taxon>
        <taxon>Moorena</taxon>
    </lineage>
</organism>
<evidence type="ECO:0000256" key="3">
    <source>
        <dbReference type="ARBA" id="ARBA00022741"/>
    </source>
</evidence>
<evidence type="ECO:0000256" key="5">
    <source>
        <dbReference type="SAM" id="MobiDB-lite"/>
    </source>
</evidence>
<dbReference type="eggNOG" id="COG4172">
    <property type="taxonomic scope" value="Bacteria"/>
</dbReference>
<evidence type="ECO:0000313" key="7">
    <source>
        <dbReference type="EMBL" id="EGJ32456.1"/>
    </source>
</evidence>
<dbReference type="GO" id="GO:0055085">
    <property type="term" value="P:transmembrane transport"/>
    <property type="evidence" value="ECO:0007669"/>
    <property type="project" value="UniProtKB-ARBA"/>
</dbReference>
<dbReference type="CDD" id="cd03257">
    <property type="entry name" value="ABC_NikE_OppD_transporters"/>
    <property type="match status" value="2"/>
</dbReference>
<dbReference type="GO" id="GO:0005524">
    <property type="term" value="F:ATP binding"/>
    <property type="evidence" value="ECO:0007669"/>
    <property type="project" value="UniProtKB-KW"/>
</dbReference>